<accession>A0A2M7AT22</accession>
<feature type="transmembrane region" description="Helical" evidence="7">
    <location>
        <begin position="452"/>
        <end position="470"/>
    </location>
</feature>
<name>A0A2M7AT22_9BACT</name>
<evidence type="ECO:0000256" key="4">
    <source>
        <dbReference type="ARBA" id="ARBA00022692"/>
    </source>
</evidence>
<feature type="transmembrane region" description="Helical" evidence="7">
    <location>
        <begin position="194"/>
        <end position="214"/>
    </location>
</feature>
<feature type="transmembrane region" description="Helical" evidence="7">
    <location>
        <begin position="364"/>
        <end position="385"/>
    </location>
</feature>
<feature type="transmembrane region" description="Helical" evidence="7">
    <location>
        <begin position="428"/>
        <end position="446"/>
    </location>
</feature>
<comment type="similarity">
    <text evidence="2">Belongs to the polysaccharide synthase family.</text>
</comment>
<feature type="transmembrane region" description="Helical" evidence="7">
    <location>
        <begin position="331"/>
        <end position="352"/>
    </location>
</feature>
<dbReference type="InterPro" id="IPR050833">
    <property type="entry name" value="Poly_Biosynth_Transport"/>
</dbReference>
<dbReference type="Pfam" id="PF13440">
    <property type="entry name" value="Polysacc_synt_3"/>
    <property type="match status" value="1"/>
</dbReference>
<feature type="transmembrane region" description="Helical" evidence="7">
    <location>
        <begin position="54"/>
        <end position="78"/>
    </location>
</feature>
<dbReference type="AlphaFoldDB" id="A0A2M7AT22"/>
<proteinExistence type="inferred from homology"/>
<feature type="transmembrane region" description="Helical" evidence="7">
    <location>
        <begin position="167"/>
        <end position="188"/>
    </location>
</feature>
<feature type="transmembrane region" description="Helical" evidence="7">
    <location>
        <begin position="300"/>
        <end position="325"/>
    </location>
</feature>
<evidence type="ECO:0000256" key="3">
    <source>
        <dbReference type="ARBA" id="ARBA00022475"/>
    </source>
</evidence>
<protein>
    <submittedName>
        <fullName evidence="8">Uncharacterized protein</fullName>
    </submittedName>
</protein>
<sequence length="489" mass="54965">MGFSYMEILEIEKIKSKTTKSILFLSIRNMAIQFIGTIGFFILTLKLGIGEVGLFAIVSESISILGYFSDIGLASALIQQKEEVSHHELKSTFTIQQLLVTLGLIIVALIYPRIALSHNYGWGELSIVVSLCFAFIAASLKTIPSVLLERKLDFKQISLVDLIENLLFYIIAVIFAYLGYGIFSYSIATFIKSIIGLIIMYRLSPWSIGFSLNFKSTQKLLRFGIPYQLNSFIALAKDRLSDLLVAGIIGREGFGILSWARKGPRIPLSFMDAIMKVTFPTFSRVQDNLPLLKRFISRSIYCISLVVFPILAGISLVSADIIMIIPKYAKWLPAIIPLYFTAASYAIAAVTTPLTNAFNAVGKIAITTKLMIMWTVLTWIFYPILSLKYGYVGASVAALFVSLSSFIVWYLAKIHFNVNVVSDIKKPFLGTLLVIFWCLAINKLGLPSFHQLILKISGGIFLYILYLYIFNLQEVQWFYHQIKKLQSKK</sequence>
<feature type="transmembrane region" description="Helical" evidence="7">
    <location>
        <begin position="21"/>
        <end position="42"/>
    </location>
</feature>
<evidence type="ECO:0000256" key="7">
    <source>
        <dbReference type="SAM" id="Phobius"/>
    </source>
</evidence>
<comment type="subcellular location">
    <subcellularLocation>
        <location evidence="1">Cell membrane</location>
        <topology evidence="1">Multi-pass membrane protein</topology>
    </subcellularLocation>
</comment>
<dbReference type="Proteomes" id="UP000231407">
    <property type="component" value="Unassembled WGS sequence"/>
</dbReference>
<keyword evidence="3" id="KW-1003">Cell membrane</keyword>
<dbReference type="GO" id="GO:0005886">
    <property type="term" value="C:plasma membrane"/>
    <property type="evidence" value="ECO:0007669"/>
    <property type="project" value="UniProtKB-SubCell"/>
</dbReference>
<comment type="caution">
    <text evidence="8">The sequence shown here is derived from an EMBL/GenBank/DDBJ whole genome shotgun (WGS) entry which is preliminary data.</text>
</comment>
<dbReference type="PANTHER" id="PTHR30250:SF10">
    <property type="entry name" value="LIPOPOLYSACCHARIDE BIOSYNTHESIS PROTEIN WZXC"/>
    <property type="match status" value="1"/>
</dbReference>
<evidence type="ECO:0000256" key="6">
    <source>
        <dbReference type="ARBA" id="ARBA00023136"/>
    </source>
</evidence>
<dbReference type="PANTHER" id="PTHR30250">
    <property type="entry name" value="PST FAMILY PREDICTED COLANIC ACID TRANSPORTER"/>
    <property type="match status" value="1"/>
</dbReference>
<feature type="transmembrane region" description="Helical" evidence="7">
    <location>
        <begin position="391"/>
        <end position="412"/>
    </location>
</feature>
<feature type="transmembrane region" description="Helical" evidence="7">
    <location>
        <begin position="98"/>
        <end position="115"/>
    </location>
</feature>
<evidence type="ECO:0000256" key="2">
    <source>
        <dbReference type="ARBA" id="ARBA00007430"/>
    </source>
</evidence>
<keyword evidence="4 7" id="KW-0812">Transmembrane</keyword>
<keyword evidence="5 7" id="KW-1133">Transmembrane helix</keyword>
<feature type="transmembrane region" description="Helical" evidence="7">
    <location>
        <begin position="127"/>
        <end position="147"/>
    </location>
</feature>
<evidence type="ECO:0000256" key="5">
    <source>
        <dbReference type="ARBA" id="ARBA00022989"/>
    </source>
</evidence>
<keyword evidence="6 7" id="KW-0472">Membrane</keyword>
<evidence type="ECO:0000313" key="9">
    <source>
        <dbReference type="Proteomes" id="UP000231407"/>
    </source>
</evidence>
<evidence type="ECO:0000313" key="8">
    <source>
        <dbReference type="EMBL" id="PIU73748.1"/>
    </source>
</evidence>
<organism evidence="8 9">
    <name type="scientific">Candidatus Shapirobacteria bacterium CG06_land_8_20_14_3_00_40_12</name>
    <dbReference type="NCBI Taxonomy" id="1974881"/>
    <lineage>
        <taxon>Bacteria</taxon>
        <taxon>Candidatus Shapironibacteriota</taxon>
    </lineage>
</organism>
<evidence type="ECO:0000256" key="1">
    <source>
        <dbReference type="ARBA" id="ARBA00004651"/>
    </source>
</evidence>
<gene>
    <name evidence="8" type="ORF">COS78_00640</name>
</gene>
<reference evidence="9" key="1">
    <citation type="submission" date="2017-09" db="EMBL/GenBank/DDBJ databases">
        <title>Depth-based differentiation of microbial function through sediment-hosted aquifers and enrichment of novel symbionts in the deep terrestrial subsurface.</title>
        <authorList>
            <person name="Probst A.J."/>
            <person name="Ladd B."/>
            <person name="Jarett J.K."/>
            <person name="Geller-Mcgrath D.E."/>
            <person name="Sieber C.M.K."/>
            <person name="Emerson J.B."/>
            <person name="Anantharaman K."/>
            <person name="Thomas B.C."/>
            <person name="Malmstrom R."/>
            <person name="Stieglmeier M."/>
            <person name="Klingl A."/>
            <person name="Woyke T."/>
            <person name="Ryan C.M."/>
            <person name="Banfield J.F."/>
        </authorList>
    </citation>
    <scope>NUCLEOTIDE SEQUENCE [LARGE SCALE GENOMIC DNA]</scope>
</reference>
<dbReference type="EMBL" id="PEWA01000009">
    <property type="protein sequence ID" value="PIU73748.1"/>
    <property type="molecule type" value="Genomic_DNA"/>
</dbReference>